<name>A0A5N1J3U6_9BACT</name>
<dbReference type="GO" id="GO:0016866">
    <property type="term" value="F:intramolecular transferase activity"/>
    <property type="evidence" value="ECO:0007669"/>
    <property type="project" value="InterPro"/>
</dbReference>
<evidence type="ECO:0000313" key="3">
    <source>
        <dbReference type="Proteomes" id="UP000326344"/>
    </source>
</evidence>
<dbReference type="InterPro" id="IPR016176">
    <property type="entry name" value="Cbl-dep_enz_cat"/>
</dbReference>
<evidence type="ECO:0000259" key="1">
    <source>
        <dbReference type="Pfam" id="PF01642"/>
    </source>
</evidence>
<protein>
    <submittedName>
        <fullName evidence="2">Methylmalonyl-CoA mutase</fullName>
    </submittedName>
</protein>
<proteinExistence type="predicted"/>
<reference evidence="2 3" key="1">
    <citation type="submission" date="2019-09" db="EMBL/GenBank/DDBJ databases">
        <title>Genome Sequence of Larkinella sp MA1.</title>
        <authorList>
            <person name="Srinivasan S."/>
        </authorList>
    </citation>
    <scope>NUCLEOTIDE SEQUENCE [LARGE SCALE GENOMIC DNA]</scope>
    <source>
        <strain evidence="2 3">MA1</strain>
    </source>
</reference>
<feature type="domain" description="Methylmalonyl-CoA mutase alpha/beta chain catalytic" evidence="1">
    <location>
        <begin position="151"/>
        <end position="434"/>
    </location>
</feature>
<dbReference type="Proteomes" id="UP000326344">
    <property type="component" value="Unassembled WGS sequence"/>
</dbReference>
<dbReference type="GO" id="GO:0031419">
    <property type="term" value="F:cobalamin binding"/>
    <property type="evidence" value="ECO:0007669"/>
    <property type="project" value="InterPro"/>
</dbReference>
<evidence type="ECO:0000313" key="2">
    <source>
        <dbReference type="EMBL" id="KAA9345397.1"/>
    </source>
</evidence>
<comment type="caution">
    <text evidence="2">The sequence shown here is derived from an EMBL/GenBank/DDBJ whole genome shotgun (WGS) entry which is preliminary data.</text>
</comment>
<dbReference type="EMBL" id="VTWS01000012">
    <property type="protein sequence ID" value="KAA9345397.1"/>
    <property type="molecule type" value="Genomic_DNA"/>
</dbReference>
<dbReference type="AlphaFoldDB" id="A0A5N1J3U6"/>
<dbReference type="SUPFAM" id="SSF51703">
    <property type="entry name" value="Cobalamin (vitamin B12)-dependent enzymes"/>
    <property type="match status" value="1"/>
</dbReference>
<dbReference type="Gene3D" id="3.20.20.240">
    <property type="entry name" value="Methylmalonyl-CoA mutase"/>
    <property type="match status" value="1"/>
</dbReference>
<dbReference type="PANTHER" id="PTHR48101">
    <property type="entry name" value="METHYLMALONYL-COA MUTASE, MITOCHONDRIAL-RELATED"/>
    <property type="match status" value="1"/>
</dbReference>
<keyword evidence="3" id="KW-1185">Reference proteome</keyword>
<dbReference type="Pfam" id="PF01642">
    <property type="entry name" value="MM_CoA_mutase"/>
    <property type="match status" value="1"/>
</dbReference>
<dbReference type="InterPro" id="IPR006099">
    <property type="entry name" value="MeMalonylCoA_mutase_a/b_cat"/>
</dbReference>
<dbReference type="PANTHER" id="PTHR48101:SF1">
    <property type="entry name" value="METHYLMALONYL-COA MUTASE, LARGE SUBUNIT"/>
    <property type="match status" value="1"/>
</dbReference>
<organism evidence="2 3">
    <name type="scientific">Larkinella humicola</name>
    <dbReference type="NCBI Taxonomy" id="2607654"/>
    <lineage>
        <taxon>Bacteria</taxon>
        <taxon>Pseudomonadati</taxon>
        <taxon>Bacteroidota</taxon>
        <taxon>Cytophagia</taxon>
        <taxon>Cytophagales</taxon>
        <taxon>Spirosomataceae</taxon>
        <taxon>Larkinella</taxon>
    </lineage>
</organism>
<accession>A0A5N1J3U6</accession>
<gene>
    <name evidence="2" type="ORF">F0P93_29490</name>
</gene>
<dbReference type="RefSeq" id="WP_150881395.1">
    <property type="nucleotide sequence ID" value="NZ_VTWS01000012.1"/>
</dbReference>
<sequence length="456" mass="50538">MFSIKSLFPAVTKAEWTRQVVADLKGKPVESLKRLTPDGLETEPFYTNEDLAQLPLATNQQSQQTGRSLGWLNVPGVRFETESETNTVLRTGLTKGADGFLLDLTEAKTEEIQWSRLLHGLKLSDTPVWFRVDGQSENVAMALKQILPYQLKGGIVDEPVSRSLQSGTHPDAALAQMAEATRLTLDSPHFRTITVGSTVFHNAGATATQELAFTLNSVVEVFDHLTNAGLTMEQLIPKTALTVSVGTSYFTEIAKLRALRILWQRLLLHYSIFDRVGGPIRYSIFIHAQTSTFYDATATPYNNLLRATTEAMSAVIGGCDALTVHPYDTVFGEPDEFSTRIARNISILLKEEAHLDKTLDPSAGSYYLETLTNELVESAWALFLDIEKRGGLLKATESGFVPGELEKAYQAKVEAVKNGRILVGVTKFRVDEEVRVAKPVKFFETLPVLRLPQEFE</sequence>